<dbReference type="RefSeq" id="WP_350724926.1">
    <property type="nucleotide sequence ID" value="NZ_JBEPCO010000061.1"/>
</dbReference>
<dbReference type="InterPro" id="IPR047002">
    <property type="entry name" value="Tcp10_C_sf"/>
</dbReference>
<feature type="compositionally biased region" description="Low complexity" evidence="1">
    <location>
        <begin position="387"/>
        <end position="407"/>
    </location>
</feature>
<feature type="compositionally biased region" description="Low complexity" evidence="1">
    <location>
        <begin position="1001"/>
        <end position="1017"/>
    </location>
</feature>
<feature type="compositionally biased region" description="Polar residues" evidence="1">
    <location>
        <begin position="516"/>
        <end position="583"/>
    </location>
</feature>
<accession>A0ABV1VM97</accession>
<dbReference type="Proteomes" id="UP001490330">
    <property type="component" value="Unassembled WGS sequence"/>
</dbReference>
<evidence type="ECO:0000256" key="1">
    <source>
        <dbReference type="SAM" id="MobiDB-lite"/>
    </source>
</evidence>
<comment type="caution">
    <text evidence="2">The sequence shown here is derived from an EMBL/GenBank/DDBJ whole genome shotgun (WGS) entry which is preliminary data.</text>
</comment>
<feature type="compositionally biased region" description="Polar residues" evidence="1">
    <location>
        <begin position="599"/>
        <end position="628"/>
    </location>
</feature>
<dbReference type="PANTHER" id="PTHR10331:SF6">
    <property type="entry name" value="SPINDLE ASSEMBLY ABNORMAL 4"/>
    <property type="match status" value="1"/>
</dbReference>
<dbReference type="InterPro" id="IPR026581">
    <property type="entry name" value="TCP10L/CENPJ"/>
</dbReference>
<dbReference type="Gene3D" id="2.60.450.20">
    <property type="match status" value="4"/>
</dbReference>
<feature type="region of interest" description="Disordered" evidence="1">
    <location>
        <begin position="1092"/>
        <end position="1132"/>
    </location>
</feature>
<feature type="compositionally biased region" description="Polar residues" evidence="1">
    <location>
        <begin position="857"/>
        <end position="892"/>
    </location>
</feature>
<keyword evidence="3" id="KW-1185">Reference proteome</keyword>
<feature type="compositionally biased region" description="Polar residues" evidence="1">
    <location>
        <begin position="760"/>
        <end position="792"/>
    </location>
</feature>
<feature type="region of interest" description="Disordered" evidence="1">
    <location>
        <begin position="383"/>
        <end position="428"/>
    </location>
</feature>
<name>A0ABV1VM97_9ACTN</name>
<dbReference type="PANTHER" id="PTHR10331">
    <property type="entry name" value="T COMPLEX PROTEIN 10"/>
    <property type="match status" value="1"/>
</dbReference>
<feature type="region of interest" description="Disordered" evidence="1">
    <location>
        <begin position="507"/>
        <end position="1017"/>
    </location>
</feature>
<dbReference type="EMBL" id="JBEPCV010000034">
    <property type="protein sequence ID" value="MER6907630.1"/>
    <property type="molecule type" value="Genomic_DNA"/>
</dbReference>
<evidence type="ECO:0000313" key="3">
    <source>
        <dbReference type="Proteomes" id="UP001490330"/>
    </source>
</evidence>
<evidence type="ECO:0000313" key="2">
    <source>
        <dbReference type="EMBL" id="MER6907630.1"/>
    </source>
</evidence>
<feature type="compositionally biased region" description="Polar residues" evidence="1">
    <location>
        <begin position="643"/>
        <end position="700"/>
    </location>
</feature>
<sequence length="1132" mass="118220">MAIDNWEHILALLTGWTLPDRSAVTSAKGDGGIPWMNVTIKKRGLGDPTNVLRDDGATFQFYTGSGKNISMYQADVSYAPDISLGKVFWTRTGNALEHMLYDFSSVNVSNPYGGAPTSATNGVDLHDFSRIAAAFDVAGDFFQLRTEMLKQWLESLGQEQAAWKGTAAGVFYDLIDDLRAKYEHFTSELRPPGFASTNHSVANPGYQPTTLHADDLIGAERNLYKAYEKLYETYRNFYWRNGEALSYAQADGSTGSGKLAADPRDILNEIMADIAQWITVHNWSNVRYGLHQEMTGNPGGPAYRSYEDWTAVDGFSSAVTWGNLQDTSTWSAVANEAVNRWTRNVQVNLDTPAVPVVNELQRDWSRVLDPGWNPRFAFSDMSSTSLEQKYQTDQQEAQQERLQQQADESQRKLADQNKSMSDGLDSLNKNMGDFGRNIGDFGDGLNGDLTSSGNLGNLGTNLQDFGSNPGNNLPGSIGGLGSNLLSGGPTQTGANLLAGSYQGLTDSRTPAGVSEGSLTTRLPDGSSFTANPDGSITTTDPDGARTTQFPNGLTQTLTPSGSLSMSRPDGSTTVRNADGSVTTRLPDGSSRVVNPDGSVVTTLPDGSSSTSRLAPGETLTNPDGSTLSLAGDGGVSTRLPDGSSFTANPDGSITTTDPDGARTTQFPNGLTQTLTPSGSLSMSRPDGSTTVRNADGSVTTRLPDGSSRVVNPDGSVVTTLPDGSSSTSRLAPGETLTNPDGSTLSLAGDGGVSTRLPDGSSFTANPDGSITTTDPDGAQSTQHPNGVVQTHTPDGHVQLTRPDGSVTVQNPDGSETTTFPDGSVSTLRPDGSVTTTTPSGQSISSHLDPGQGLVNPDGSTTTVSRDGSFVTRSPDGSSVTLHPDGTVTTTKPSAAGTGDLSQAAQLPTSSGSLPPTGTNLGGSLSDLGHTLTTQTPDGTITSHFPSGANATTTPDGFTTTRFPDGSSTVEGPNGEFQALPRPSAAAEASEPVGSAIDGDTAEGAAASGAPRAGTGADAGLGAMLSPMMMMMGMGRMANQGGSQGERVREVYEDADGDGAFVGLQRTPQQVPPAEEAFEEEEEDVENLLARSTMETGEGRIRPATQSSHPAWAEGESDVWGTEEGGLPASIGR</sequence>
<feature type="compositionally biased region" description="Polar residues" evidence="1">
    <location>
        <begin position="930"/>
        <end position="950"/>
    </location>
</feature>
<protein>
    <submittedName>
        <fullName evidence="2">AAWKG family protein</fullName>
    </submittedName>
</protein>
<feature type="compositionally biased region" description="Polar residues" evidence="1">
    <location>
        <begin position="806"/>
        <end position="845"/>
    </location>
</feature>
<feature type="compositionally biased region" description="Low complexity" evidence="1">
    <location>
        <begin position="951"/>
        <end position="964"/>
    </location>
</feature>
<gene>
    <name evidence="2" type="ORF">ABT322_28680</name>
</gene>
<feature type="compositionally biased region" description="Polar residues" evidence="1">
    <location>
        <begin position="899"/>
        <end position="922"/>
    </location>
</feature>
<reference evidence="2 3" key="1">
    <citation type="submission" date="2024-06" db="EMBL/GenBank/DDBJ databases">
        <title>The Natural Products Discovery Center: Release of the First 8490 Sequenced Strains for Exploring Actinobacteria Biosynthetic Diversity.</title>
        <authorList>
            <person name="Kalkreuter E."/>
            <person name="Kautsar S.A."/>
            <person name="Yang D."/>
            <person name="Bader C.D."/>
            <person name="Teijaro C.N."/>
            <person name="Fluegel L."/>
            <person name="Davis C.M."/>
            <person name="Simpson J.R."/>
            <person name="Lauterbach L."/>
            <person name="Steele A.D."/>
            <person name="Gui C."/>
            <person name="Meng S."/>
            <person name="Li G."/>
            <person name="Viehrig K."/>
            <person name="Ye F."/>
            <person name="Su P."/>
            <person name="Kiefer A.F."/>
            <person name="Nichols A."/>
            <person name="Cepeda A.J."/>
            <person name="Yan W."/>
            <person name="Fan B."/>
            <person name="Jiang Y."/>
            <person name="Adhikari A."/>
            <person name="Zheng C.-J."/>
            <person name="Schuster L."/>
            <person name="Cowan T.M."/>
            <person name="Smanski M.J."/>
            <person name="Chevrette M.G."/>
            <person name="De Carvalho L.P.S."/>
            <person name="Shen B."/>
        </authorList>
    </citation>
    <scope>NUCLEOTIDE SEQUENCE [LARGE SCALE GENOMIC DNA]</scope>
    <source>
        <strain evidence="2 3">NPDC000632</strain>
    </source>
</reference>
<organism evidence="2 3">
    <name type="scientific">Streptomyces flaveolus</name>
    <dbReference type="NCBI Taxonomy" id="67297"/>
    <lineage>
        <taxon>Bacteria</taxon>
        <taxon>Bacillati</taxon>
        <taxon>Actinomycetota</taxon>
        <taxon>Actinomycetes</taxon>
        <taxon>Kitasatosporales</taxon>
        <taxon>Streptomycetaceae</taxon>
        <taxon>Streptomyces</taxon>
    </lineage>
</organism>
<feature type="compositionally biased region" description="Polar residues" evidence="1">
    <location>
        <begin position="716"/>
        <end position="745"/>
    </location>
</feature>
<dbReference type="NCBIfam" id="NF038047">
    <property type="entry name" value="not_Tcp10"/>
    <property type="match status" value="1"/>
</dbReference>
<proteinExistence type="predicted"/>
<feature type="compositionally biased region" description="Low complexity" evidence="1">
    <location>
        <begin position="982"/>
        <end position="991"/>
    </location>
</feature>